<feature type="transmembrane region" description="Helical" evidence="6">
    <location>
        <begin position="215"/>
        <end position="237"/>
    </location>
</feature>
<dbReference type="Pfam" id="PF00892">
    <property type="entry name" value="EamA"/>
    <property type="match status" value="2"/>
</dbReference>
<dbReference type="GO" id="GO:0005886">
    <property type="term" value="C:plasma membrane"/>
    <property type="evidence" value="ECO:0007669"/>
    <property type="project" value="UniProtKB-SubCell"/>
</dbReference>
<dbReference type="InterPro" id="IPR051258">
    <property type="entry name" value="Diverse_Substrate_Transporter"/>
</dbReference>
<keyword evidence="5 6" id="KW-0472">Membrane</keyword>
<dbReference type="SUPFAM" id="SSF103481">
    <property type="entry name" value="Multidrug resistance efflux transporter EmrE"/>
    <property type="match status" value="2"/>
</dbReference>
<evidence type="ECO:0000256" key="6">
    <source>
        <dbReference type="SAM" id="Phobius"/>
    </source>
</evidence>
<dbReference type="EMBL" id="DSTX01000007">
    <property type="protein sequence ID" value="HFK20565.1"/>
    <property type="molecule type" value="Genomic_DNA"/>
</dbReference>
<feature type="transmembrane region" description="Helical" evidence="6">
    <location>
        <begin position="249"/>
        <end position="267"/>
    </location>
</feature>
<feature type="transmembrane region" description="Helical" evidence="6">
    <location>
        <begin position="12"/>
        <end position="33"/>
    </location>
</feature>
<gene>
    <name evidence="8" type="ORF">ENS19_04700</name>
</gene>
<organism evidence="8">
    <name type="scientific">Candidatus Methanomethylicus mesodigestus</name>
    <dbReference type="NCBI Taxonomy" id="1867258"/>
    <lineage>
        <taxon>Archaea</taxon>
        <taxon>Thermoproteota</taxon>
        <taxon>Methanosuratincolia</taxon>
        <taxon>Candidatus Methanomethylicales</taxon>
        <taxon>Candidatus Methanomethylicaceae</taxon>
        <taxon>Candidatus Methanomethylicus</taxon>
    </lineage>
</organism>
<feature type="transmembrane region" description="Helical" evidence="6">
    <location>
        <begin position="125"/>
        <end position="142"/>
    </location>
</feature>
<sequence length="290" mass="31212">MDVQFSKKAGAATGLLISVLIWGISFPVIKVAVVEVDSLLFINLRFLLAAALLVSYSILRRERLTRLLKGRILWIMGVTNGAGFAMEVFGLNFTTATNASLLVNVNIVFMALFSAILLREQIKHRAILGILIGLAGVFLITTDGDLTSLASGSAIGDAIIFVGGIIWAYSMIYNKRAATELGLSSMEVTESMTIISAISLLPFLAFSSFKFNLNFLSVSSILYTAVLCTILGFFLFYKALKTLTVVNTGMLMLLEIVVAIIVSYAFLGEEMTMIGMFGGALIASGILLSS</sequence>
<proteinExistence type="predicted"/>
<reference evidence="8" key="1">
    <citation type="journal article" date="2020" name="mSystems">
        <title>Genome- and Community-Level Interaction Insights into Carbon Utilization and Element Cycling Functions of Hydrothermarchaeota in Hydrothermal Sediment.</title>
        <authorList>
            <person name="Zhou Z."/>
            <person name="Liu Y."/>
            <person name="Xu W."/>
            <person name="Pan J."/>
            <person name="Luo Z.H."/>
            <person name="Li M."/>
        </authorList>
    </citation>
    <scope>NUCLEOTIDE SEQUENCE [LARGE SCALE GENOMIC DNA]</scope>
    <source>
        <strain evidence="8">SpSt-468</strain>
    </source>
</reference>
<evidence type="ECO:0000256" key="3">
    <source>
        <dbReference type="ARBA" id="ARBA00022692"/>
    </source>
</evidence>
<comment type="subcellular location">
    <subcellularLocation>
        <location evidence="1">Cell membrane</location>
        <topology evidence="1">Multi-pass membrane protein</topology>
    </subcellularLocation>
</comment>
<dbReference type="InterPro" id="IPR000620">
    <property type="entry name" value="EamA_dom"/>
</dbReference>
<dbReference type="PANTHER" id="PTHR42920">
    <property type="entry name" value="OS03G0707200 PROTEIN-RELATED"/>
    <property type="match status" value="1"/>
</dbReference>
<feature type="transmembrane region" description="Helical" evidence="6">
    <location>
        <begin position="39"/>
        <end position="59"/>
    </location>
</feature>
<name>A0A7C3F0B1_9CREN</name>
<dbReference type="AlphaFoldDB" id="A0A7C3F0B1"/>
<feature type="domain" description="EamA" evidence="7">
    <location>
        <begin position="14"/>
        <end position="141"/>
    </location>
</feature>
<evidence type="ECO:0000256" key="1">
    <source>
        <dbReference type="ARBA" id="ARBA00004651"/>
    </source>
</evidence>
<feature type="domain" description="EamA" evidence="7">
    <location>
        <begin position="155"/>
        <end position="289"/>
    </location>
</feature>
<dbReference type="InterPro" id="IPR037185">
    <property type="entry name" value="EmrE-like"/>
</dbReference>
<keyword evidence="3 6" id="KW-0812">Transmembrane</keyword>
<dbReference type="PANTHER" id="PTHR42920:SF5">
    <property type="entry name" value="EAMA DOMAIN-CONTAINING PROTEIN"/>
    <property type="match status" value="1"/>
</dbReference>
<keyword evidence="4 6" id="KW-1133">Transmembrane helix</keyword>
<accession>A0A7C3F0B1</accession>
<feature type="transmembrane region" description="Helical" evidence="6">
    <location>
        <begin position="273"/>
        <end position="289"/>
    </location>
</feature>
<feature type="transmembrane region" description="Helical" evidence="6">
    <location>
        <begin position="99"/>
        <end position="118"/>
    </location>
</feature>
<feature type="transmembrane region" description="Helical" evidence="6">
    <location>
        <begin position="71"/>
        <end position="93"/>
    </location>
</feature>
<evidence type="ECO:0000313" key="8">
    <source>
        <dbReference type="EMBL" id="HFK20565.1"/>
    </source>
</evidence>
<evidence type="ECO:0000259" key="7">
    <source>
        <dbReference type="Pfam" id="PF00892"/>
    </source>
</evidence>
<feature type="transmembrane region" description="Helical" evidence="6">
    <location>
        <begin position="191"/>
        <end position="209"/>
    </location>
</feature>
<comment type="caution">
    <text evidence="8">The sequence shown here is derived from an EMBL/GenBank/DDBJ whole genome shotgun (WGS) entry which is preliminary data.</text>
</comment>
<evidence type="ECO:0000256" key="5">
    <source>
        <dbReference type="ARBA" id="ARBA00023136"/>
    </source>
</evidence>
<evidence type="ECO:0000256" key="4">
    <source>
        <dbReference type="ARBA" id="ARBA00022989"/>
    </source>
</evidence>
<protein>
    <recommendedName>
        <fullName evidence="7">EamA domain-containing protein</fullName>
    </recommendedName>
</protein>
<evidence type="ECO:0000256" key="2">
    <source>
        <dbReference type="ARBA" id="ARBA00022475"/>
    </source>
</evidence>
<keyword evidence="2" id="KW-1003">Cell membrane</keyword>
<feature type="transmembrane region" description="Helical" evidence="6">
    <location>
        <begin position="148"/>
        <end position="170"/>
    </location>
</feature>